<feature type="non-terminal residue" evidence="1">
    <location>
        <position position="1"/>
    </location>
</feature>
<organism evidence="1 2">
    <name type="scientific">Racocetra fulgida</name>
    <dbReference type="NCBI Taxonomy" id="60492"/>
    <lineage>
        <taxon>Eukaryota</taxon>
        <taxon>Fungi</taxon>
        <taxon>Fungi incertae sedis</taxon>
        <taxon>Mucoromycota</taxon>
        <taxon>Glomeromycotina</taxon>
        <taxon>Glomeromycetes</taxon>
        <taxon>Diversisporales</taxon>
        <taxon>Gigasporaceae</taxon>
        <taxon>Racocetra</taxon>
    </lineage>
</organism>
<accession>A0A9N9FWR4</accession>
<dbReference type="Proteomes" id="UP000789396">
    <property type="component" value="Unassembled WGS sequence"/>
</dbReference>
<dbReference type="AlphaFoldDB" id="A0A9N9FWR4"/>
<keyword evidence="2" id="KW-1185">Reference proteome</keyword>
<evidence type="ECO:0000313" key="2">
    <source>
        <dbReference type="Proteomes" id="UP000789396"/>
    </source>
</evidence>
<reference evidence="1" key="1">
    <citation type="submission" date="2021-06" db="EMBL/GenBank/DDBJ databases">
        <authorList>
            <person name="Kallberg Y."/>
            <person name="Tangrot J."/>
            <person name="Rosling A."/>
        </authorList>
    </citation>
    <scope>NUCLEOTIDE SEQUENCE</scope>
    <source>
        <strain evidence="1">IN212</strain>
    </source>
</reference>
<protein>
    <submittedName>
        <fullName evidence="1">18879_t:CDS:1</fullName>
    </submittedName>
</protein>
<gene>
    <name evidence="1" type="ORF">RFULGI_LOCUS5141</name>
</gene>
<comment type="caution">
    <text evidence="1">The sequence shown here is derived from an EMBL/GenBank/DDBJ whole genome shotgun (WGS) entry which is preliminary data.</text>
</comment>
<dbReference type="OrthoDB" id="10410452at2759"/>
<dbReference type="EMBL" id="CAJVPZ010005571">
    <property type="protein sequence ID" value="CAG8562962.1"/>
    <property type="molecule type" value="Genomic_DNA"/>
</dbReference>
<proteinExistence type="predicted"/>
<sequence length="84" mass="8970">LNNGFVYCNTCAEVFRVGVFVNCDASTSASELDNFDARIIELGVFVNYDISAGVPELGKFVSCNIGAKIIGLDNTVCTICILVL</sequence>
<evidence type="ECO:0000313" key="1">
    <source>
        <dbReference type="EMBL" id="CAG8562962.1"/>
    </source>
</evidence>
<name>A0A9N9FWR4_9GLOM</name>